<dbReference type="AlphaFoldDB" id="A0A9P8CAD7"/>
<accession>A0A9P8CAD7</accession>
<gene>
    <name evidence="1" type="ORF">BJ878DRAFT_431541</name>
</gene>
<protein>
    <submittedName>
        <fullName evidence="1">Uncharacterized protein</fullName>
    </submittedName>
</protein>
<keyword evidence="2" id="KW-1185">Reference proteome</keyword>
<sequence length="56" mass="6090">IRGNLSKGKTILLYSIIDTLKETSNATSTFGSCLLSYFFCQATNLRINSTTAILKG</sequence>
<name>A0A9P8CAD7_9HELO</name>
<feature type="non-terminal residue" evidence="1">
    <location>
        <position position="1"/>
    </location>
</feature>
<comment type="caution">
    <text evidence="1">The sequence shown here is derived from an EMBL/GenBank/DDBJ whole genome shotgun (WGS) entry which is preliminary data.</text>
</comment>
<evidence type="ECO:0000313" key="2">
    <source>
        <dbReference type="Proteomes" id="UP000887226"/>
    </source>
</evidence>
<dbReference type="OrthoDB" id="4584954at2759"/>
<organism evidence="1 2">
    <name type="scientific">Calycina marina</name>
    <dbReference type="NCBI Taxonomy" id="1763456"/>
    <lineage>
        <taxon>Eukaryota</taxon>
        <taxon>Fungi</taxon>
        <taxon>Dikarya</taxon>
        <taxon>Ascomycota</taxon>
        <taxon>Pezizomycotina</taxon>
        <taxon>Leotiomycetes</taxon>
        <taxon>Helotiales</taxon>
        <taxon>Pezizellaceae</taxon>
        <taxon>Calycina</taxon>
    </lineage>
</organism>
<reference evidence="1" key="1">
    <citation type="journal article" date="2021" name="IMA Fungus">
        <title>Genomic characterization of three marine fungi, including Emericellopsis atlantica sp. nov. with signatures of a generalist lifestyle and marine biomass degradation.</title>
        <authorList>
            <person name="Hagestad O.C."/>
            <person name="Hou L."/>
            <person name="Andersen J.H."/>
            <person name="Hansen E.H."/>
            <person name="Altermark B."/>
            <person name="Li C."/>
            <person name="Kuhnert E."/>
            <person name="Cox R.J."/>
            <person name="Crous P.W."/>
            <person name="Spatafora J.W."/>
            <person name="Lail K."/>
            <person name="Amirebrahimi M."/>
            <person name="Lipzen A."/>
            <person name="Pangilinan J."/>
            <person name="Andreopoulos W."/>
            <person name="Hayes R.D."/>
            <person name="Ng V."/>
            <person name="Grigoriev I.V."/>
            <person name="Jackson S.A."/>
            <person name="Sutton T.D.S."/>
            <person name="Dobson A.D.W."/>
            <person name="Rama T."/>
        </authorList>
    </citation>
    <scope>NUCLEOTIDE SEQUENCE</scope>
    <source>
        <strain evidence="1">TRa3180A</strain>
    </source>
</reference>
<evidence type="ECO:0000313" key="1">
    <source>
        <dbReference type="EMBL" id="KAG9239789.1"/>
    </source>
</evidence>
<proteinExistence type="predicted"/>
<dbReference type="Proteomes" id="UP000887226">
    <property type="component" value="Unassembled WGS sequence"/>
</dbReference>
<dbReference type="EMBL" id="MU255041">
    <property type="protein sequence ID" value="KAG9239789.1"/>
    <property type="molecule type" value="Genomic_DNA"/>
</dbReference>